<dbReference type="GO" id="GO:0042910">
    <property type="term" value="F:xenobiotic transmembrane transporter activity"/>
    <property type="evidence" value="ECO:0007669"/>
    <property type="project" value="InterPro"/>
</dbReference>
<evidence type="ECO:0000256" key="10">
    <source>
        <dbReference type="SAM" id="Phobius"/>
    </source>
</evidence>
<evidence type="ECO:0000256" key="3">
    <source>
        <dbReference type="ARBA" id="ARBA00022106"/>
    </source>
</evidence>
<dbReference type="InterPro" id="IPR051327">
    <property type="entry name" value="MATE_MepA_subfamily"/>
</dbReference>
<reference evidence="11 12" key="1">
    <citation type="submission" date="2016-10" db="EMBL/GenBank/DDBJ databases">
        <authorList>
            <person name="de Groot N.N."/>
        </authorList>
    </citation>
    <scope>NUCLEOTIDE SEQUENCE [LARGE SCALE GENOMIC DNA]</scope>
    <source>
        <strain evidence="11 12">Calf135</strain>
    </source>
</reference>
<feature type="transmembrane region" description="Helical" evidence="10">
    <location>
        <begin position="26"/>
        <end position="44"/>
    </location>
</feature>
<dbReference type="PANTHER" id="PTHR43823:SF3">
    <property type="entry name" value="MULTIDRUG EXPORT PROTEIN MEPA"/>
    <property type="match status" value="1"/>
</dbReference>
<dbReference type="GO" id="GO:0046677">
    <property type="term" value="P:response to antibiotic"/>
    <property type="evidence" value="ECO:0007669"/>
    <property type="project" value="UniProtKB-KW"/>
</dbReference>
<evidence type="ECO:0000313" key="12">
    <source>
        <dbReference type="Proteomes" id="UP000199512"/>
    </source>
</evidence>
<feature type="transmembrane region" description="Helical" evidence="10">
    <location>
        <begin position="251"/>
        <end position="277"/>
    </location>
</feature>
<keyword evidence="8 10" id="KW-0472">Membrane</keyword>
<evidence type="ECO:0000256" key="6">
    <source>
        <dbReference type="ARBA" id="ARBA00022692"/>
    </source>
</evidence>
<feature type="transmembrane region" description="Helical" evidence="10">
    <location>
        <begin position="107"/>
        <end position="129"/>
    </location>
</feature>
<feature type="transmembrane region" description="Helical" evidence="10">
    <location>
        <begin position="283"/>
        <end position="305"/>
    </location>
</feature>
<feature type="transmembrane region" description="Helical" evidence="10">
    <location>
        <begin position="404"/>
        <end position="423"/>
    </location>
</feature>
<evidence type="ECO:0000256" key="2">
    <source>
        <dbReference type="ARBA" id="ARBA00008417"/>
    </source>
</evidence>
<gene>
    <name evidence="11" type="ORF">SAMN05216454_10335</name>
</gene>
<keyword evidence="4" id="KW-0813">Transport</keyword>
<proteinExistence type="inferred from homology"/>
<dbReference type="InterPro" id="IPR048279">
    <property type="entry name" value="MdtK-like"/>
</dbReference>
<comment type="subcellular location">
    <subcellularLocation>
        <location evidence="1">Cell membrane</location>
        <topology evidence="1">Multi-pass membrane protein</topology>
    </subcellularLocation>
</comment>
<keyword evidence="9" id="KW-0046">Antibiotic resistance</keyword>
<dbReference type="NCBIfam" id="TIGR00797">
    <property type="entry name" value="matE"/>
    <property type="match status" value="1"/>
</dbReference>
<keyword evidence="12" id="KW-1185">Reference proteome</keyword>
<evidence type="ECO:0000256" key="1">
    <source>
        <dbReference type="ARBA" id="ARBA00004651"/>
    </source>
</evidence>
<sequence>MEEKNMSVKTEIQYNNPLGYEKISKLLYKFSVPAIIGMTVNALYNVVDRIFIGNSPDLGANGLAAITICFPAMIIIMSVGILLGQGGATLFSISLGKGDNETADKTLGNATSMLLILGAIITIFGSLFLDKLLILFGASETVLPFAKEYMRIIFIGTLFQVIGMGMNNFLRSDGKPKLSMATMFIGAGINIILDPILIYGFRMGMSGAAIATITSQFISMIWSVHHFLKKDALHRIQKKYLKLDFKLCKEIIALGMPGFILQLANSSLALLLNSYLLKYGGDIGVSAMGIVNSLMTLLILPVIGLNQGLQPIVSFNYGAQRYDRVKKAVKLAIVAGVSITTIGFILSHLVPNILVSMFNREPELLKSGVHALKVWTLCLPVAGFQIIAANFFQAIGMPKRAMLLTLMRQVIALMPCIVILAPIMGIDGILFAAPIADALSAFVTAIFFFPFIKKFTNKDPKRKIS</sequence>
<evidence type="ECO:0000256" key="4">
    <source>
        <dbReference type="ARBA" id="ARBA00022448"/>
    </source>
</evidence>
<dbReference type="InterPro" id="IPR002528">
    <property type="entry name" value="MATE_fam"/>
</dbReference>
<protein>
    <recommendedName>
        <fullName evidence="3">Multidrug export protein MepA</fullName>
    </recommendedName>
</protein>
<evidence type="ECO:0000256" key="9">
    <source>
        <dbReference type="ARBA" id="ARBA00023251"/>
    </source>
</evidence>
<feature type="transmembrane region" description="Helical" evidence="10">
    <location>
        <begin position="207"/>
        <end position="228"/>
    </location>
</feature>
<evidence type="ECO:0000256" key="8">
    <source>
        <dbReference type="ARBA" id="ARBA00023136"/>
    </source>
</evidence>
<keyword evidence="6 10" id="KW-0812">Transmembrane</keyword>
<name>A0A1H8G370_9FIRM</name>
<feature type="transmembrane region" description="Helical" evidence="10">
    <location>
        <begin position="149"/>
        <end position="170"/>
    </location>
</feature>
<dbReference type="STRING" id="215200.SAMN05216454_10335"/>
<evidence type="ECO:0000313" key="11">
    <source>
        <dbReference type="EMBL" id="SEN38195.1"/>
    </source>
</evidence>
<dbReference type="Pfam" id="PF01554">
    <property type="entry name" value="MatE"/>
    <property type="match status" value="2"/>
</dbReference>
<dbReference type="InterPro" id="IPR045070">
    <property type="entry name" value="MATE_MepA-like"/>
</dbReference>
<comment type="similarity">
    <text evidence="2">Belongs to the multi antimicrobial extrusion (MATE) (TC 2.A.66.1) family. MepA subfamily.</text>
</comment>
<feature type="transmembrane region" description="Helical" evidence="10">
    <location>
        <begin position="429"/>
        <end position="452"/>
    </location>
</feature>
<evidence type="ECO:0000256" key="7">
    <source>
        <dbReference type="ARBA" id="ARBA00022989"/>
    </source>
</evidence>
<dbReference type="CDD" id="cd13143">
    <property type="entry name" value="MATE_MepA_like"/>
    <property type="match status" value="1"/>
</dbReference>
<feature type="transmembrane region" description="Helical" evidence="10">
    <location>
        <begin position="64"/>
        <end position="95"/>
    </location>
</feature>
<dbReference type="AlphaFoldDB" id="A0A1H8G370"/>
<feature type="transmembrane region" description="Helical" evidence="10">
    <location>
        <begin position="374"/>
        <end position="392"/>
    </location>
</feature>
<dbReference type="EMBL" id="FODF01000003">
    <property type="protein sequence ID" value="SEN38195.1"/>
    <property type="molecule type" value="Genomic_DNA"/>
</dbReference>
<dbReference type="GO" id="GO:0005886">
    <property type="term" value="C:plasma membrane"/>
    <property type="evidence" value="ECO:0007669"/>
    <property type="project" value="UniProtKB-SubCell"/>
</dbReference>
<dbReference type="RefSeq" id="WP_242938895.1">
    <property type="nucleotide sequence ID" value="NZ_FODF01000003.1"/>
</dbReference>
<evidence type="ECO:0000256" key="5">
    <source>
        <dbReference type="ARBA" id="ARBA00022475"/>
    </source>
</evidence>
<dbReference type="PIRSF" id="PIRSF006603">
    <property type="entry name" value="DinF"/>
    <property type="match status" value="1"/>
</dbReference>
<dbReference type="PANTHER" id="PTHR43823">
    <property type="entry name" value="SPORULATION PROTEIN YKVU"/>
    <property type="match status" value="1"/>
</dbReference>
<dbReference type="Proteomes" id="UP000199512">
    <property type="component" value="Unassembled WGS sequence"/>
</dbReference>
<feature type="transmembrane region" description="Helical" evidence="10">
    <location>
        <begin position="182"/>
        <end position="201"/>
    </location>
</feature>
<organism evidence="11 12">
    <name type="scientific">Peptostreptococcus russellii</name>
    <dbReference type="NCBI Taxonomy" id="215200"/>
    <lineage>
        <taxon>Bacteria</taxon>
        <taxon>Bacillati</taxon>
        <taxon>Bacillota</taxon>
        <taxon>Clostridia</taxon>
        <taxon>Peptostreptococcales</taxon>
        <taxon>Peptostreptococcaceae</taxon>
        <taxon>Peptostreptococcus</taxon>
    </lineage>
</organism>
<feature type="transmembrane region" description="Helical" evidence="10">
    <location>
        <begin position="331"/>
        <end position="354"/>
    </location>
</feature>
<accession>A0A1H8G370</accession>
<keyword evidence="7 10" id="KW-1133">Transmembrane helix</keyword>
<keyword evidence="5" id="KW-1003">Cell membrane</keyword>
<dbReference type="GO" id="GO:0015297">
    <property type="term" value="F:antiporter activity"/>
    <property type="evidence" value="ECO:0007669"/>
    <property type="project" value="InterPro"/>
</dbReference>